<reference evidence="5" key="1">
    <citation type="journal article" date="2019" name="Int. J. Syst. Evol. Microbiol.">
        <title>The Global Catalogue of Microorganisms (GCM) 10K type strain sequencing project: providing services to taxonomists for standard genome sequencing and annotation.</title>
        <authorList>
            <consortium name="The Broad Institute Genomics Platform"/>
            <consortium name="The Broad Institute Genome Sequencing Center for Infectious Disease"/>
            <person name="Wu L."/>
            <person name="Ma J."/>
        </authorList>
    </citation>
    <scope>NUCLEOTIDE SEQUENCE [LARGE SCALE GENOMIC DNA]</scope>
    <source>
        <strain evidence="5">CECT 7649</strain>
    </source>
</reference>
<dbReference type="Gene3D" id="3.40.50.2000">
    <property type="entry name" value="Glycogen Phosphorylase B"/>
    <property type="match status" value="2"/>
</dbReference>
<keyword evidence="4" id="KW-0328">Glycosyltransferase</keyword>
<comment type="caution">
    <text evidence="4">The sequence shown here is derived from an EMBL/GenBank/DDBJ whole genome shotgun (WGS) entry which is preliminary data.</text>
</comment>
<name>A0ABW2P8Z2_9ACTN</name>
<dbReference type="EC" id="2.4.-.-" evidence="4"/>
<dbReference type="Pfam" id="PF00534">
    <property type="entry name" value="Glycos_transf_1"/>
    <property type="match status" value="1"/>
</dbReference>
<dbReference type="GO" id="GO:0016757">
    <property type="term" value="F:glycosyltransferase activity"/>
    <property type="evidence" value="ECO:0007669"/>
    <property type="project" value="UniProtKB-KW"/>
</dbReference>
<protein>
    <submittedName>
        <fullName evidence="4">Glycosyltransferase</fullName>
        <ecNumber evidence="4">2.4.-.-</ecNumber>
    </submittedName>
</protein>
<keyword evidence="5" id="KW-1185">Reference proteome</keyword>
<organism evidence="4 5">
    <name type="scientific">Sphaerisporangium rhizosphaerae</name>
    <dbReference type="NCBI Taxonomy" id="2269375"/>
    <lineage>
        <taxon>Bacteria</taxon>
        <taxon>Bacillati</taxon>
        <taxon>Actinomycetota</taxon>
        <taxon>Actinomycetes</taxon>
        <taxon>Streptosporangiales</taxon>
        <taxon>Streptosporangiaceae</taxon>
        <taxon>Sphaerisporangium</taxon>
    </lineage>
</organism>
<dbReference type="PANTHER" id="PTHR46401:SF2">
    <property type="entry name" value="GLYCOSYLTRANSFERASE WBBK-RELATED"/>
    <property type="match status" value="1"/>
</dbReference>
<evidence type="ECO:0000259" key="3">
    <source>
        <dbReference type="Pfam" id="PF00534"/>
    </source>
</evidence>
<dbReference type="SUPFAM" id="SSF53756">
    <property type="entry name" value="UDP-Glycosyltransferase/glycogen phosphorylase"/>
    <property type="match status" value="1"/>
</dbReference>
<evidence type="ECO:0000256" key="2">
    <source>
        <dbReference type="SAM" id="MobiDB-lite"/>
    </source>
</evidence>
<proteinExistence type="predicted"/>
<dbReference type="RefSeq" id="WP_380828516.1">
    <property type="nucleotide sequence ID" value="NZ_JBHTCG010000013.1"/>
</dbReference>
<feature type="region of interest" description="Disordered" evidence="2">
    <location>
        <begin position="420"/>
        <end position="450"/>
    </location>
</feature>
<sequence>MTHPRRRLVIVVRADPVICGHSGEARNLAEVALTRGFDDVRLLTWPIPALQAAGLPLKPLDRLLPYSPGITVERPEPVGDYRVPDGRHQAGLTGRLVELLAEPVPTTCLSMYLVPHTTVVMDAVAAARAAGFAPDVHTIAKAVGSDVTNVIRSCLREGRFGAATVLFTTFLSGDEVVAVSEYTREEIIASAEQVDAHCGTTFAEQCRRRVTVSYPPIDSAAFLDPDPAQVDAALARRGLERDGYILFLSRVTAAKGIHDLLDAYGKMRCRSRVKLVVAGTGPALEQVREMARQDERVVFLTDVDDNEKPLLMRGCAAYVLPTKPEPDFVETFGIALAEKMLAGGGPIVTTLTGGTSEAVGDTAVIVEAGDVAGLAATVDRVVLDMSTAERQDLEHRARARAMRFDRAAVFDALLPRHVNTPAGKSVEPGQEGLPGRQALPPREAPVVGVS</sequence>
<dbReference type="EMBL" id="JBHTCG010000013">
    <property type="protein sequence ID" value="MFC7384695.1"/>
    <property type="molecule type" value="Genomic_DNA"/>
</dbReference>
<evidence type="ECO:0000313" key="5">
    <source>
        <dbReference type="Proteomes" id="UP001596496"/>
    </source>
</evidence>
<keyword evidence="1 4" id="KW-0808">Transferase</keyword>
<dbReference type="Proteomes" id="UP001596496">
    <property type="component" value="Unassembled WGS sequence"/>
</dbReference>
<dbReference type="PANTHER" id="PTHR46401">
    <property type="entry name" value="GLYCOSYLTRANSFERASE WBBK-RELATED"/>
    <property type="match status" value="1"/>
</dbReference>
<gene>
    <name evidence="4" type="ORF">ACFQSB_20955</name>
</gene>
<feature type="domain" description="Glycosyl transferase family 1" evidence="3">
    <location>
        <begin position="240"/>
        <end position="398"/>
    </location>
</feature>
<dbReference type="InterPro" id="IPR001296">
    <property type="entry name" value="Glyco_trans_1"/>
</dbReference>
<evidence type="ECO:0000313" key="4">
    <source>
        <dbReference type="EMBL" id="MFC7384695.1"/>
    </source>
</evidence>
<accession>A0ABW2P8Z2</accession>
<evidence type="ECO:0000256" key="1">
    <source>
        <dbReference type="ARBA" id="ARBA00022679"/>
    </source>
</evidence>